<evidence type="ECO:0000313" key="3">
    <source>
        <dbReference type="Proteomes" id="UP000032180"/>
    </source>
</evidence>
<name>A0A0D9X9K1_9ORYZ</name>
<dbReference type="HOGENOM" id="CLU_1689272_0_0_1"/>
<organism evidence="2 3">
    <name type="scientific">Leersia perrieri</name>
    <dbReference type="NCBI Taxonomy" id="77586"/>
    <lineage>
        <taxon>Eukaryota</taxon>
        <taxon>Viridiplantae</taxon>
        <taxon>Streptophyta</taxon>
        <taxon>Embryophyta</taxon>
        <taxon>Tracheophyta</taxon>
        <taxon>Spermatophyta</taxon>
        <taxon>Magnoliopsida</taxon>
        <taxon>Liliopsida</taxon>
        <taxon>Poales</taxon>
        <taxon>Poaceae</taxon>
        <taxon>BOP clade</taxon>
        <taxon>Oryzoideae</taxon>
        <taxon>Oryzeae</taxon>
        <taxon>Oryzinae</taxon>
        <taxon>Leersia</taxon>
    </lineage>
</organism>
<dbReference type="AlphaFoldDB" id="A0A0D9X9K1"/>
<reference evidence="2 3" key="1">
    <citation type="submission" date="2012-08" db="EMBL/GenBank/DDBJ databases">
        <title>Oryza genome evolution.</title>
        <authorList>
            <person name="Wing R.A."/>
        </authorList>
    </citation>
    <scope>NUCLEOTIDE SEQUENCE</scope>
</reference>
<reference evidence="2" key="3">
    <citation type="submission" date="2015-04" db="UniProtKB">
        <authorList>
            <consortium name="EnsemblPlants"/>
        </authorList>
    </citation>
    <scope>IDENTIFICATION</scope>
</reference>
<dbReference type="EnsemblPlants" id="LPERR08G16770.1">
    <property type="protein sequence ID" value="LPERR08G16770.1"/>
    <property type="gene ID" value="LPERR08G16770"/>
</dbReference>
<proteinExistence type="predicted"/>
<accession>A0A0D9X9K1</accession>
<keyword evidence="3" id="KW-1185">Reference proteome</keyword>
<dbReference type="Gramene" id="LPERR08G16770.1">
    <property type="protein sequence ID" value="LPERR08G16770.1"/>
    <property type="gene ID" value="LPERR08G16770"/>
</dbReference>
<protein>
    <submittedName>
        <fullName evidence="2">Uncharacterized protein</fullName>
    </submittedName>
</protein>
<dbReference type="Proteomes" id="UP000032180">
    <property type="component" value="Chromosome 8"/>
</dbReference>
<feature type="region of interest" description="Disordered" evidence="1">
    <location>
        <begin position="1"/>
        <end position="35"/>
    </location>
</feature>
<evidence type="ECO:0000256" key="1">
    <source>
        <dbReference type="SAM" id="MobiDB-lite"/>
    </source>
</evidence>
<sequence length="156" mass="16388">MARTMSALRALPTPSRPSSSPELCAVGKPHHPHEGASLIRLDSRTPAREVIGGERGRKEATAVDADAGAGWQSRLTGATLTVRLRLPSLRQADAGGAVGAVRGGRGIGMGRYGMGSNGVSCNARRRWLRSAEQVCVAAFRCVNVKLDLIDGCICPD</sequence>
<evidence type="ECO:0000313" key="2">
    <source>
        <dbReference type="EnsemblPlants" id="LPERR08G16770.1"/>
    </source>
</evidence>
<reference evidence="3" key="2">
    <citation type="submission" date="2013-12" db="EMBL/GenBank/DDBJ databases">
        <authorList>
            <person name="Yu Y."/>
            <person name="Lee S."/>
            <person name="de Baynast K."/>
            <person name="Wissotski M."/>
            <person name="Liu L."/>
            <person name="Talag J."/>
            <person name="Goicoechea J."/>
            <person name="Angelova A."/>
            <person name="Jetty R."/>
            <person name="Kudrna D."/>
            <person name="Golser W."/>
            <person name="Rivera L."/>
            <person name="Zhang J."/>
            <person name="Wing R."/>
        </authorList>
    </citation>
    <scope>NUCLEOTIDE SEQUENCE</scope>
</reference>